<evidence type="ECO:0000313" key="3">
    <source>
        <dbReference type="EMBL" id="MBP3941990.1"/>
    </source>
</evidence>
<accession>A0A8T4H4A5</accession>
<keyword evidence="1" id="KW-0732">Signal</keyword>
<protein>
    <submittedName>
        <fullName evidence="3">PorT family protein</fullName>
    </submittedName>
</protein>
<keyword evidence="4" id="KW-1185">Reference proteome</keyword>
<sequence>MKRLFLTLSLFTALCATSQAQILPSFEFGVKGALNFTKLKSEGNYLSSHNRAGYQAGAYARVGVLGFHLQPEVYVTGKNLEVDFENATTGNTENIKFTAVDVPVLIGKRFGLGPLGVRVNTGPVFTFNLKKNNNDESLNFDGLRNIKKNNTAWAFGLGADVSRLRVDVRYELGMSTITKSDISAQKLNLWSVGVGYRIF</sequence>
<feature type="chain" id="PRO_5035751397" evidence="1">
    <location>
        <begin position="21"/>
        <end position="199"/>
    </location>
</feature>
<dbReference type="AlphaFoldDB" id="A0A8T4H4A5"/>
<evidence type="ECO:0000313" key="4">
    <source>
        <dbReference type="Proteomes" id="UP000679691"/>
    </source>
</evidence>
<dbReference type="InterPro" id="IPR025665">
    <property type="entry name" value="Beta-barrel_OMP_2"/>
</dbReference>
<name>A0A8T4H4A5_9SPHI</name>
<comment type="caution">
    <text evidence="3">The sequence shown here is derived from an EMBL/GenBank/DDBJ whole genome shotgun (WGS) entry which is preliminary data.</text>
</comment>
<gene>
    <name evidence="3" type="ORF">J5U18_00175</name>
</gene>
<reference evidence="3" key="1">
    <citation type="submission" date="2021-03" db="EMBL/GenBank/DDBJ databases">
        <authorList>
            <person name="Lu T."/>
            <person name="Wang Q."/>
            <person name="Han X."/>
        </authorList>
    </citation>
    <scope>NUCLEOTIDE SEQUENCE</scope>
    <source>
        <strain evidence="3">WQ 2009</strain>
    </source>
</reference>
<feature type="domain" description="Outer membrane protein beta-barrel" evidence="2">
    <location>
        <begin position="19"/>
        <end position="177"/>
    </location>
</feature>
<organism evidence="3 4">
    <name type="scientific">Rhinopithecimicrobium faecis</name>
    <dbReference type="NCBI Taxonomy" id="2820698"/>
    <lineage>
        <taxon>Bacteria</taxon>
        <taxon>Pseudomonadati</taxon>
        <taxon>Bacteroidota</taxon>
        <taxon>Sphingobacteriia</taxon>
        <taxon>Sphingobacteriales</taxon>
        <taxon>Sphingobacteriaceae</taxon>
        <taxon>Rhinopithecimicrobium</taxon>
    </lineage>
</organism>
<feature type="signal peptide" evidence="1">
    <location>
        <begin position="1"/>
        <end position="20"/>
    </location>
</feature>
<dbReference type="RefSeq" id="WP_353545477.1">
    <property type="nucleotide sequence ID" value="NZ_JAGKSB010000001.1"/>
</dbReference>
<dbReference type="Pfam" id="PF13568">
    <property type="entry name" value="OMP_b-brl_2"/>
    <property type="match status" value="1"/>
</dbReference>
<evidence type="ECO:0000256" key="1">
    <source>
        <dbReference type="SAM" id="SignalP"/>
    </source>
</evidence>
<evidence type="ECO:0000259" key="2">
    <source>
        <dbReference type="Pfam" id="PF13568"/>
    </source>
</evidence>
<proteinExistence type="predicted"/>
<dbReference type="Proteomes" id="UP000679691">
    <property type="component" value="Unassembled WGS sequence"/>
</dbReference>
<dbReference type="EMBL" id="JAGKSB010000001">
    <property type="protein sequence ID" value="MBP3941990.1"/>
    <property type="molecule type" value="Genomic_DNA"/>
</dbReference>